<keyword evidence="3" id="KW-1185">Reference proteome</keyword>
<evidence type="ECO:0000313" key="3">
    <source>
        <dbReference type="Proteomes" id="UP000245429"/>
    </source>
</evidence>
<sequence>MNIISYQKEIPFVKRFFGIVFALLGVVMLIGTGSLMALIFLVIGLGLNVAEGSDINLTSKEFRTFYSLFSVKIGKWKPIPEFEYISVFKTKEGQTIRVVTAETTQKYDIILVNLFYDRNKHITFFKTTDKSKAFDVAEHFKLALGIDILDATEAEKKWV</sequence>
<organism evidence="2 3">
    <name type="scientific">Flavobacterium sediminis</name>
    <dbReference type="NCBI Taxonomy" id="2201181"/>
    <lineage>
        <taxon>Bacteria</taxon>
        <taxon>Pseudomonadati</taxon>
        <taxon>Bacteroidota</taxon>
        <taxon>Flavobacteriia</taxon>
        <taxon>Flavobacteriales</taxon>
        <taxon>Flavobacteriaceae</taxon>
        <taxon>Flavobacterium</taxon>
    </lineage>
</organism>
<dbReference type="AlphaFoldDB" id="A0A2U8QUJ1"/>
<evidence type="ECO:0000313" key="2">
    <source>
        <dbReference type="EMBL" id="AWM13749.1"/>
    </source>
</evidence>
<proteinExistence type="predicted"/>
<keyword evidence="1" id="KW-1133">Transmembrane helix</keyword>
<reference evidence="2 3" key="1">
    <citation type="submission" date="2018-05" db="EMBL/GenBank/DDBJ databases">
        <title>Flavobacterium sp. MEBiC07310.</title>
        <authorList>
            <person name="Baek K."/>
        </authorList>
    </citation>
    <scope>NUCLEOTIDE SEQUENCE [LARGE SCALE GENOMIC DNA]</scope>
    <source>
        <strain evidence="2 3">MEBiC07310</strain>
    </source>
</reference>
<evidence type="ECO:0000256" key="1">
    <source>
        <dbReference type="SAM" id="Phobius"/>
    </source>
</evidence>
<dbReference type="Proteomes" id="UP000245429">
    <property type="component" value="Chromosome"/>
</dbReference>
<dbReference type="KEGG" id="fse:DI487_07670"/>
<dbReference type="OrthoDB" id="886404at2"/>
<keyword evidence="1" id="KW-0472">Membrane</keyword>
<feature type="transmembrane region" description="Helical" evidence="1">
    <location>
        <begin position="16"/>
        <end position="47"/>
    </location>
</feature>
<keyword evidence="1" id="KW-0812">Transmembrane</keyword>
<gene>
    <name evidence="2" type="ORF">DI487_07670</name>
</gene>
<accession>A0A2U8QUJ1</accession>
<dbReference type="EMBL" id="CP029463">
    <property type="protein sequence ID" value="AWM13749.1"/>
    <property type="molecule type" value="Genomic_DNA"/>
</dbReference>
<protein>
    <submittedName>
        <fullName evidence="2">Uncharacterized protein</fullName>
    </submittedName>
</protein>
<name>A0A2U8QUJ1_9FLAO</name>